<gene>
    <name evidence="2" type="ORF">EHW67_11700</name>
</gene>
<keyword evidence="3" id="KW-1185">Reference proteome</keyword>
<evidence type="ECO:0000259" key="1">
    <source>
        <dbReference type="Pfam" id="PF03459"/>
    </source>
</evidence>
<dbReference type="Pfam" id="PF03459">
    <property type="entry name" value="TOBE"/>
    <property type="match status" value="1"/>
</dbReference>
<dbReference type="AlphaFoldDB" id="A0A430K3L5"/>
<protein>
    <submittedName>
        <fullName evidence="2">Tobe domain protein</fullName>
    </submittedName>
</protein>
<proteinExistence type="predicted"/>
<dbReference type="InterPro" id="IPR008995">
    <property type="entry name" value="Mo/tungstate-bd_C_term_dom"/>
</dbReference>
<evidence type="ECO:0000313" key="3">
    <source>
        <dbReference type="Proteomes" id="UP000267585"/>
    </source>
</evidence>
<dbReference type="Proteomes" id="UP000267585">
    <property type="component" value="Unassembled WGS sequence"/>
</dbReference>
<evidence type="ECO:0000313" key="2">
    <source>
        <dbReference type="EMBL" id="RTE53656.1"/>
    </source>
</evidence>
<name>A0A430K3L5_9FLAO</name>
<accession>A0A430K3L5</accession>
<dbReference type="EMBL" id="RQPJ01000005">
    <property type="protein sequence ID" value="RTE53656.1"/>
    <property type="molecule type" value="Genomic_DNA"/>
</dbReference>
<dbReference type="OrthoDB" id="8719578at2"/>
<dbReference type="InterPro" id="IPR005116">
    <property type="entry name" value="Transp-assoc_OB_typ1"/>
</dbReference>
<comment type="caution">
    <text evidence="2">The sequence shown here is derived from an EMBL/GenBank/DDBJ whole genome shotgun (WGS) entry which is preliminary data.</text>
</comment>
<sequence>MNSFPGSIVDIQTSGSISIVGVRVGGCADFFSVVIDTPETAPYLVVGRQVQLLFKETEVVLATDKEGVSNISIENRILGTILIIKRGVLLSRLVLSTQLGEVVAILSEKSVAQLGLKENMEVAVLIKLNEIILAP</sequence>
<dbReference type="SUPFAM" id="SSF50331">
    <property type="entry name" value="MOP-like"/>
    <property type="match status" value="2"/>
</dbReference>
<reference evidence="2 3" key="1">
    <citation type="submission" date="2018-11" db="EMBL/GenBank/DDBJ databases">
        <title>Arenibacter aquaticus sp.nov., a marine bacterium isolated from surface seawater in the South China Sea.</title>
        <authorList>
            <person name="Guo J."/>
            <person name="Sun J."/>
        </authorList>
    </citation>
    <scope>NUCLEOTIDE SEQUENCE [LARGE SCALE GENOMIC DNA]</scope>
    <source>
        <strain evidence="2 3">GUO666</strain>
    </source>
</reference>
<dbReference type="Gene3D" id="2.40.50.100">
    <property type="match status" value="2"/>
</dbReference>
<feature type="domain" description="Transport-associated OB type 1" evidence="1">
    <location>
        <begin position="72"/>
        <end position="133"/>
    </location>
</feature>
<dbReference type="RefSeq" id="WP_126162552.1">
    <property type="nucleotide sequence ID" value="NZ_RQPJ01000005.1"/>
</dbReference>
<organism evidence="2 3">
    <name type="scientific">Arenibacter aquaticus</name>
    <dbReference type="NCBI Taxonomy" id="2489054"/>
    <lineage>
        <taxon>Bacteria</taxon>
        <taxon>Pseudomonadati</taxon>
        <taxon>Bacteroidota</taxon>
        <taxon>Flavobacteriia</taxon>
        <taxon>Flavobacteriales</taxon>
        <taxon>Flavobacteriaceae</taxon>
        <taxon>Arenibacter</taxon>
    </lineage>
</organism>